<gene>
    <name evidence="2" type="ORF">MalAC0309_2138</name>
</gene>
<evidence type="ECO:0000313" key="2">
    <source>
        <dbReference type="EMBL" id="BAU32981.1"/>
    </source>
</evidence>
<protein>
    <submittedName>
        <fullName evidence="2">Putative membrane/secreted protein</fullName>
    </submittedName>
</protein>
<evidence type="ECO:0000256" key="1">
    <source>
        <dbReference type="SAM" id="Phobius"/>
    </source>
</evidence>
<reference evidence="3" key="1">
    <citation type="submission" date="2015-12" db="EMBL/GenBank/DDBJ databases">
        <authorList>
            <person name="Shamseldin A."/>
            <person name="Moawad H."/>
            <person name="Abd El-Rahim W.M."/>
            <person name="Sadowsky M.J."/>
        </authorList>
    </citation>
    <scope>NUCLEOTIDE SEQUENCE [LARGE SCALE GENOMIC DNA]</scope>
    <source>
        <strain evidence="3">JAM AC0309</strain>
    </source>
</reference>
<reference evidence="2 3" key="2">
    <citation type="submission" date="2016-01" db="EMBL/GenBank/DDBJ databases">
        <title>Microcella alkaliphila JAM AC0309 whole genome shotgun sequence.</title>
        <authorList>
            <person name="Kurata A."/>
            <person name="Hirose Y."/>
            <person name="Kishimoto N."/>
            <person name="Kobayashi T."/>
        </authorList>
    </citation>
    <scope>NUCLEOTIDE SEQUENCE [LARGE SCALE GENOMIC DNA]</scope>
    <source>
        <strain evidence="2 3">JAM AC0309</strain>
    </source>
</reference>
<keyword evidence="1" id="KW-0472">Membrane</keyword>
<keyword evidence="1" id="KW-1133">Transmembrane helix</keyword>
<dbReference type="Proteomes" id="UP000218965">
    <property type="component" value="Chromosome"/>
</dbReference>
<dbReference type="EMBL" id="AP017315">
    <property type="protein sequence ID" value="BAU32981.1"/>
    <property type="molecule type" value="Genomic_DNA"/>
</dbReference>
<accession>A0A0U5BN84</accession>
<dbReference type="AlphaFoldDB" id="A0A0U5BN84"/>
<evidence type="ECO:0000313" key="3">
    <source>
        <dbReference type="Proteomes" id="UP000218965"/>
    </source>
</evidence>
<dbReference type="KEGG" id="malk:MalAC0309_2138"/>
<organism evidence="2 3">
    <name type="scientific">Microcella alkaliphila</name>
    <dbReference type="NCBI Taxonomy" id="279828"/>
    <lineage>
        <taxon>Bacteria</taxon>
        <taxon>Bacillati</taxon>
        <taxon>Actinomycetota</taxon>
        <taxon>Actinomycetes</taxon>
        <taxon>Micrococcales</taxon>
        <taxon>Microbacteriaceae</taxon>
        <taxon>Microcella</taxon>
    </lineage>
</organism>
<keyword evidence="1" id="KW-0812">Transmembrane</keyword>
<name>A0A0U5BN84_9MICO</name>
<dbReference type="RefSeq" id="WP_231923924.1">
    <property type="nucleotide sequence ID" value="NZ_AP017315.1"/>
</dbReference>
<feature type="transmembrane region" description="Helical" evidence="1">
    <location>
        <begin position="35"/>
        <end position="56"/>
    </location>
</feature>
<sequence>MRRSNRCAEIRRRSDARRRLLDRAAADDGSASLEFITAGMLLLIPLVYLIVALATIQSAALATEGAARHAARVFVQAPDTAAGSAAAARALELALADHGVAAEAVDLTISCQPNPAACHTRRGWVTVEVSARVPLPLVPDVLDLRTPLAVPIDAAATQQVSRFWGAR</sequence>
<proteinExistence type="predicted"/>